<dbReference type="EMBL" id="JAANBB010000033">
    <property type="protein sequence ID" value="KAF7554344.1"/>
    <property type="molecule type" value="Genomic_DNA"/>
</dbReference>
<dbReference type="AlphaFoldDB" id="A0A9P5HGP0"/>
<dbReference type="OrthoDB" id="10042665at2759"/>
<organism evidence="3 4">
    <name type="scientific">Cylindrodendrum hubeiense</name>
    <dbReference type="NCBI Taxonomy" id="595255"/>
    <lineage>
        <taxon>Eukaryota</taxon>
        <taxon>Fungi</taxon>
        <taxon>Dikarya</taxon>
        <taxon>Ascomycota</taxon>
        <taxon>Pezizomycotina</taxon>
        <taxon>Sordariomycetes</taxon>
        <taxon>Hypocreomycetidae</taxon>
        <taxon>Hypocreales</taxon>
        <taxon>Nectriaceae</taxon>
        <taxon>Cylindrodendrum</taxon>
    </lineage>
</organism>
<evidence type="ECO:0000256" key="1">
    <source>
        <dbReference type="SAM" id="MobiDB-lite"/>
    </source>
</evidence>
<feature type="compositionally biased region" description="Polar residues" evidence="1">
    <location>
        <begin position="11"/>
        <end position="22"/>
    </location>
</feature>
<dbReference type="PANTHER" id="PTHR46411">
    <property type="entry name" value="FAMILY ATPASE, PUTATIVE-RELATED"/>
    <property type="match status" value="1"/>
</dbReference>
<feature type="region of interest" description="Disordered" evidence="1">
    <location>
        <begin position="1"/>
        <end position="27"/>
    </location>
</feature>
<dbReference type="InterPro" id="IPR027417">
    <property type="entry name" value="P-loop_NTPase"/>
</dbReference>
<dbReference type="Pfam" id="PF00004">
    <property type="entry name" value="AAA"/>
    <property type="match status" value="1"/>
</dbReference>
<feature type="compositionally biased region" description="Basic and acidic residues" evidence="1">
    <location>
        <begin position="560"/>
        <end position="569"/>
    </location>
</feature>
<dbReference type="Pfam" id="PF22942">
    <property type="entry name" value="DUF7025"/>
    <property type="match status" value="1"/>
</dbReference>
<dbReference type="GO" id="GO:0016887">
    <property type="term" value="F:ATP hydrolysis activity"/>
    <property type="evidence" value="ECO:0007669"/>
    <property type="project" value="InterPro"/>
</dbReference>
<feature type="region of interest" description="Disordered" evidence="1">
    <location>
        <begin position="552"/>
        <end position="611"/>
    </location>
</feature>
<dbReference type="InterPro" id="IPR054289">
    <property type="entry name" value="DUF7025"/>
</dbReference>
<comment type="caution">
    <text evidence="3">The sequence shown here is derived from an EMBL/GenBank/DDBJ whole genome shotgun (WGS) entry which is preliminary data.</text>
</comment>
<keyword evidence="4" id="KW-1185">Reference proteome</keyword>
<dbReference type="InterPro" id="IPR003959">
    <property type="entry name" value="ATPase_AAA_core"/>
</dbReference>
<dbReference type="Proteomes" id="UP000722485">
    <property type="component" value="Unassembled WGS sequence"/>
</dbReference>
<dbReference type="PANTHER" id="PTHR46411:SF3">
    <property type="entry name" value="AAA+ ATPASE DOMAIN-CONTAINING PROTEIN"/>
    <property type="match status" value="1"/>
</dbReference>
<feature type="domain" description="AAA+ ATPase" evidence="2">
    <location>
        <begin position="395"/>
        <end position="513"/>
    </location>
</feature>
<dbReference type="SMART" id="SM00382">
    <property type="entry name" value="AAA"/>
    <property type="match status" value="1"/>
</dbReference>
<accession>A0A9P5HGP0</accession>
<dbReference type="InterPro" id="IPR003593">
    <property type="entry name" value="AAA+_ATPase"/>
</dbReference>
<feature type="compositionally biased region" description="Acidic residues" evidence="1">
    <location>
        <begin position="570"/>
        <end position="591"/>
    </location>
</feature>
<name>A0A9P5HGP0_9HYPO</name>
<sequence>MESTLGDEPFNWTSSLPSQPANPRTLEGAGTVCETKRFDSFYNASGDRVVLPAGKKYTEKKGEGFESALTVTTYWDRYERVEKTVLEIKSPHMKAALKAVVPQFCSFNVNTRHITIAGEPHCLFHYRQELLSYGSTLQQQGYNSDAAQHVQHLISYMWEAFAVEIVAFATFEWLLDDEPSLDHKYLWMIFRLGDIVYVREAPHQAFLFEEMELQGNSWILSGHCIDYDGNLFGFKPFGTCINSYDGVKPLRELQAIPLNRLPPGEQQTVKEQLVTRGRKFVGIHGQQHLWYNAKTDKFSGGRRKTRIVTDCEGYILWGEGSIYLSEKKKRFKADDAHIKMSEADLMICSTQITFDSHAFDALIIPDEQKQQILSLVRVHEDDSFIFDDLVKGKGRGMIFLLHGEPGVGKTLTADYCRKPLLRFDAGSLGTTASGVEKGLKDAFNLAERWHALLLLDEADVYLEQRKSKNLVHNGIVSGKVLFLLCARIGEEDLAHEKPIMNLVRTACALSLSDDSAGGRIDGRHMELALQPMKQFTQFMEQIFLQEQQVEYHPNNEEEGGSDKEGKNELDGEVEDDEEEEEEEEEEDDEGTELQPNSMQGVMSSAPSLSGP</sequence>
<evidence type="ECO:0000259" key="2">
    <source>
        <dbReference type="SMART" id="SM00382"/>
    </source>
</evidence>
<evidence type="ECO:0000313" key="4">
    <source>
        <dbReference type="Proteomes" id="UP000722485"/>
    </source>
</evidence>
<evidence type="ECO:0000313" key="3">
    <source>
        <dbReference type="EMBL" id="KAF7554344.1"/>
    </source>
</evidence>
<dbReference type="GO" id="GO:0005524">
    <property type="term" value="F:ATP binding"/>
    <property type="evidence" value="ECO:0007669"/>
    <property type="project" value="InterPro"/>
</dbReference>
<gene>
    <name evidence="3" type="ORF">G7Z17_g2984</name>
</gene>
<feature type="compositionally biased region" description="Polar residues" evidence="1">
    <location>
        <begin position="594"/>
        <end position="611"/>
    </location>
</feature>
<proteinExistence type="predicted"/>
<protein>
    <recommendedName>
        <fullName evidence="2">AAA+ ATPase domain-containing protein</fullName>
    </recommendedName>
</protein>
<dbReference type="Gene3D" id="3.40.50.300">
    <property type="entry name" value="P-loop containing nucleotide triphosphate hydrolases"/>
    <property type="match status" value="1"/>
</dbReference>
<dbReference type="SUPFAM" id="SSF52540">
    <property type="entry name" value="P-loop containing nucleoside triphosphate hydrolases"/>
    <property type="match status" value="1"/>
</dbReference>
<reference evidence="3" key="1">
    <citation type="submission" date="2020-03" db="EMBL/GenBank/DDBJ databases">
        <title>Draft Genome Sequence of Cylindrodendrum hubeiense.</title>
        <authorList>
            <person name="Buettner E."/>
            <person name="Kellner H."/>
        </authorList>
    </citation>
    <scope>NUCLEOTIDE SEQUENCE</scope>
    <source>
        <strain evidence="3">IHI 201604</strain>
    </source>
</reference>